<keyword evidence="1" id="KW-1133">Transmembrane helix</keyword>
<evidence type="ECO:0000256" key="1">
    <source>
        <dbReference type="SAM" id="Phobius"/>
    </source>
</evidence>
<gene>
    <name evidence="2" type="ORF">N0B51_10170</name>
</gene>
<sequence>MPEAPAGSSARGDEAGDNALTLFLTLLIAGFAIAVVVALVRGLVAFFKDAEHLRRTGQASGSRPGEKQNRMMAQRVLFQAAAILLVVLLGSLVAAN</sequence>
<keyword evidence="3" id="KW-1185">Reference proteome</keyword>
<keyword evidence="1 2" id="KW-0812">Transmembrane</keyword>
<protein>
    <submittedName>
        <fullName evidence="2">Twin transmembrane helix small protein</fullName>
    </submittedName>
</protein>
<comment type="caution">
    <text evidence="2">The sequence shown here is derived from an EMBL/GenBank/DDBJ whole genome shotgun (WGS) entry which is preliminary data.</text>
</comment>
<dbReference type="EMBL" id="JAOAMV010000004">
    <property type="protein sequence ID" value="MCT2559343.1"/>
    <property type="molecule type" value="Genomic_DNA"/>
</dbReference>
<evidence type="ECO:0000313" key="3">
    <source>
        <dbReference type="Proteomes" id="UP001142648"/>
    </source>
</evidence>
<feature type="transmembrane region" description="Helical" evidence="1">
    <location>
        <begin position="76"/>
        <end position="95"/>
    </location>
</feature>
<dbReference type="RefSeq" id="WP_259962212.1">
    <property type="nucleotide sequence ID" value="NZ_JAOAMV010000004.1"/>
</dbReference>
<evidence type="ECO:0000313" key="2">
    <source>
        <dbReference type="EMBL" id="MCT2559343.1"/>
    </source>
</evidence>
<dbReference type="Proteomes" id="UP001142648">
    <property type="component" value="Unassembled WGS sequence"/>
</dbReference>
<dbReference type="AlphaFoldDB" id="A0A9X2W1Q0"/>
<accession>A0A9X2W1Q0</accession>
<proteinExistence type="predicted"/>
<feature type="transmembrane region" description="Helical" evidence="1">
    <location>
        <begin position="20"/>
        <end position="47"/>
    </location>
</feature>
<reference evidence="2" key="1">
    <citation type="submission" date="2022-09" db="EMBL/GenBank/DDBJ databases">
        <title>The genome sequence of Tsuneonella sp. YG55.</title>
        <authorList>
            <person name="Liu Y."/>
        </authorList>
    </citation>
    <scope>NUCLEOTIDE SEQUENCE</scope>
    <source>
        <strain evidence="2">YG55</strain>
    </source>
</reference>
<keyword evidence="1" id="KW-0472">Membrane</keyword>
<name>A0A9X2W1Q0_9SPHN</name>
<organism evidence="2 3">
    <name type="scientific">Tsuneonella litorea</name>
    <dbReference type="NCBI Taxonomy" id="2976475"/>
    <lineage>
        <taxon>Bacteria</taxon>
        <taxon>Pseudomonadati</taxon>
        <taxon>Pseudomonadota</taxon>
        <taxon>Alphaproteobacteria</taxon>
        <taxon>Sphingomonadales</taxon>
        <taxon>Erythrobacteraceae</taxon>
        <taxon>Tsuneonella</taxon>
    </lineage>
</organism>